<dbReference type="Pfam" id="PF01541">
    <property type="entry name" value="GIY-YIG"/>
    <property type="match status" value="1"/>
</dbReference>
<dbReference type="PROSITE" id="PS50164">
    <property type="entry name" value="GIY_YIG"/>
    <property type="match status" value="1"/>
</dbReference>
<feature type="domain" description="GIY-YIG" evidence="2">
    <location>
        <begin position="1"/>
        <end position="77"/>
    </location>
</feature>
<evidence type="ECO:0000259" key="2">
    <source>
        <dbReference type="PROSITE" id="PS50164"/>
    </source>
</evidence>
<dbReference type="CDD" id="cd10449">
    <property type="entry name" value="GIY-YIG_SLX1_like"/>
    <property type="match status" value="1"/>
</dbReference>
<dbReference type="InterPro" id="IPR035901">
    <property type="entry name" value="GIY-YIG_endonuc_sf"/>
</dbReference>
<name>A0A2H0W0W9_9BACT</name>
<dbReference type="EMBL" id="PEZZ01000027">
    <property type="protein sequence ID" value="PIS05002.1"/>
    <property type="molecule type" value="Genomic_DNA"/>
</dbReference>
<dbReference type="Proteomes" id="UP000230935">
    <property type="component" value="Unassembled WGS sequence"/>
</dbReference>
<dbReference type="InterPro" id="IPR000305">
    <property type="entry name" value="GIY-YIG_endonuc"/>
</dbReference>
<accession>A0A2H0W0W9</accession>
<dbReference type="PANTHER" id="PTHR34477:SF5">
    <property type="entry name" value="BSL5627 PROTEIN"/>
    <property type="match status" value="1"/>
</dbReference>
<reference evidence="4" key="1">
    <citation type="submission" date="2017-09" db="EMBL/GenBank/DDBJ databases">
        <title>Depth-based differentiation of microbial function through sediment-hosted aquifers and enrichment of novel symbionts in the deep terrestrial subsurface.</title>
        <authorList>
            <person name="Probst A.J."/>
            <person name="Ladd B."/>
            <person name="Jarett J.K."/>
            <person name="Geller-Mcgrath D.E."/>
            <person name="Sieber C.M.K."/>
            <person name="Emerson J.B."/>
            <person name="Anantharaman K."/>
            <person name="Thomas B.C."/>
            <person name="Malmstrom R."/>
            <person name="Stieglmeier M."/>
            <person name="Klingl A."/>
            <person name="Woyke T."/>
            <person name="Ryan C.M."/>
            <person name="Banfield J.F."/>
        </authorList>
    </citation>
    <scope>NUCLEOTIDE SEQUENCE [LARGE SCALE GENOMIC DNA]</scope>
</reference>
<dbReference type="InterPro" id="IPR050190">
    <property type="entry name" value="UPF0213_domain"/>
</dbReference>
<comment type="caution">
    <text evidence="3">The sequence shown here is derived from an EMBL/GenBank/DDBJ whole genome shotgun (WGS) entry which is preliminary data.</text>
</comment>
<dbReference type="AlphaFoldDB" id="A0A2H0W0W9"/>
<sequence length="83" mass="10136">MHYVYLIKSKKSEWRYVGYTVNLKQRFKQHQSGLSKATKPYRPFDLIFYDGFQNKIDAKRREKYLKTNQGKRALKLMLKDSWK</sequence>
<comment type="similarity">
    <text evidence="1">Belongs to the UPF0213 family.</text>
</comment>
<protein>
    <recommendedName>
        <fullName evidence="2">GIY-YIG domain-containing protein</fullName>
    </recommendedName>
</protein>
<dbReference type="PANTHER" id="PTHR34477">
    <property type="entry name" value="UPF0213 PROTEIN YHBQ"/>
    <property type="match status" value="1"/>
</dbReference>
<dbReference type="Gene3D" id="3.40.1440.10">
    <property type="entry name" value="GIY-YIG endonuclease"/>
    <property type="match status" value="1"/>
</dbReference>
<dbReference type="SMART" id="SM00465">
    <property type="entry name" value="GIYc"/>
    <property type="match status" value="1"/>
</dbReference>
<evidence type="ECO:0000256" key="1">
    <source>
        <dbReference type="ARBA" id="ARBA00007435"/>
    </source>
</evidence>
<dbReference type="SUPFAM" id="SSF82771">
    <property type="entry name" value="GIY-YIG endonuclease"/>
    <property type="match status" value="1"/>
</dbReference>
<gene>
    <name evidence="3" type="ORF">COT81_03510</name>
</gene>
<organism evidence="3 4">
    <name type="scientific">Candidatus Buchananbacteria bacterium CG10_big_fil_rev_8_21_14_0_10_42_9</name>
    <dbReference type="NCBI Taxonomy" id="1974526"/>
    <lineage>
        <taxon>Bacteria</taxon>
        <taxon>Candidatus Buchananiibacteriota</taxon>
    </lineage>
</organism>
<evidence type="ECO:0000313" key="4">
    <source>
        <dbReference type="Proteomes" id="UP000230935"/>
    </source>
</evidence>
<proteinExistence type="inferred from homology"/>
<evidence type="ECO:0000313" key="3">
    <source>
        <dbReference type="EMBL" id="PIS05002.1"/>
    </source>
</evidence>